<dbReference type="SUPFAM" id="SSF55797">
    <property type="entry name" value="PR-1-like"/>
    <property type="match status" value="1"/>
</dbReference>
<dbReference type="RefSeq" id="WP_206727638.1">
    <property type="nucleotide sequence ID" value="NZ_CP071090.1"/>
</dbReference>
<dbReference type="EMBL" id="CP071090">
    <property type="protein sequence ID" value="QSQ26088.1"/>
    <property type="molecule type" value="Genomic_DNA"/>
</dbReference>
<dbReference type="InterPro" id="IPR014044">
    <property type="entry name" value="CAP_dom"/>
</dbReference>
<protein>
    <recommendedName>
        <fullName evidence="1">SCP domain-containing protein</fullName>
    </recommendedName>
</protein>
<reference evidence="2 3" key="1">
    <citation type="submission" date="2021-02" db="EMBL/GenBank/DDBJ databases">
        <title>De Novo genome assembly of isolated myxobacteria.</title>
        <authorList>
            <person name="Stevens D.C."/>
        </authorList>
    </citation>
    <scope>NUCLEOTIDE SEQUENCE [LARGE SCALE GENOMIC DNA]</scope>
    <source>
        <strain evidence="3">SCPEA02</strain>
    </source>
</reference>
<dbReference type="Pfam" id="PF00188">
    <property type="entry name" value="CAP"/>
    <property type="match status" value="1"/>
</dbReference>
<proteinExistence type="predicted"/>
<feature type="domain" description="SCP" evidence="1">
    <location>
        <begin position="247"/>
        <end position="348"/>
    </location>
</feature>
<dbReference type="CDD" id="cd05379">
    <property type="entry name" value="CAP_bacterial"/>
    <property type="match status" value="1"/>
</dbReference>
<accession>A0ABX7P6K7</accession>
<dbReference type="PANTHER" id="PTHR31157:SF1">
    <property type="entry name" value="SCP DOMAIN-CONTAINING PROTEIN"/>
    <property type="match status" value="1"/>
</dbReference>
<dbReference type="InterPro" id="IPR035940">
    <property type="entry name" value="CAP_sf"/>
</dbReference>
<organism evidence="2 3">
    <name type="scientific">Pyxidicoccus parkwayensis</name>
    <dbReference type="NCBI Taxonomy" id="2813578"/>
    <lineage>
        <taxon>Bacteria</taxon>
        <taxon>Pseudomonadati</taxon>
        <taxon>Myxococcota</taxon>
        <taxon>Myxococcia</taxon>
        <taxon>Myxococcales</taxon>
        <taxon>Cystobacterineae</taxon>
        <taxon>Myxococcaceae</taxon>
        <taxon>Pyxidicoccus</taxon>
    </lineage>
</organism>
<dbReference type="Gene3D" id="3.40.33.10">
    <property type="entry name" value="CAP"/>
    <property type="match status" value="1"/>
</dbReference>
<dbReference type="PANTHER" id="PTHR31157">
    <property type="entry name" value="SCP DOMAIN-CONTAINING PROTEIN"/>
    <property type="match status" value="1"/>
</dbReference>
<sequence length="518" mass="55098">MMLGMFLGAVLAAMPLASEGLEQEATRFMREQSARASQAPPEVDAQLTRAAQRLARQSLAMSGAQAPDPLRSTEAVGEEGGAALITSTVAVIAGVPSHALELLQEQGDRLGVASSLLGVGVAEDAGKVALVVLKGERFVALRPFPRTFAEPGRGDVLCGELQKNLGVPVVHVTRPDGSVERVRLTRNEGRSFCVGLDFPQAGIHTVTVTAGRWPALNLAGSFRVRVGQASPEVEPEGRDSALQAVVRRINALRKGEGLPAVKRDASLDRVAQAYADRMAREGFYGPMAPDGTTVAERLLDYGGGWTRGAENLGWGAGPIAAHFGIEHTNQSRRNLLDPEMRAVGLGLAWKQGEGGKREARLVEVMMPVPPGTLAPEGPVEETYRLVERMRPKKLKPLVRSQGLEALAAEVARTVKGAGEVTDVALYERALKEVPTATSASATVYEVPDVLALPRPAVLVDPATSHVGVAVVRVSDDGSGAPLYRVVVFSASRSRTEVENEVPLENVPDKMMGVRKRVN</sequence>
<evidence type="ECO:0000259" key="1">
    <source>
        <dbReference type="Pfam" id="PF00188"/>
    </source>
</evidence>
<evidence type="ECO:0000313" key="3">
    <source>
        <dbReference type="Proteomes" id="UP000662747"/>
    </source>
</evidence>
<gene>
    <name evidence="2" type="ORF">JY651_14670</name>
</gene>
<name>A0ABX7P6K7_9BACT</name>
<keyword evidence="3" id="KW-1185">Reference proteome</keyword>
<dbReference type="Proteomes" id="UP000662747">
    <property type="component" value="Chromosome"/>
</dbReference>
<evidence type="ECO:0000313" key="2">
    <source>
        <dbReference type="EMBL" id="QSQ26088.1"/>
    </source>
</evidence>